<reference evidence="2" key="1">
    <citation type="submission" date="2020-11" db="EMBL/GenBank/DDBJ databases">
        <authorList>
            <consortium name="DOE Joint Genome Institute"/>
            <person name="Ahrendt S."/>
            <person name="Riley R."/>
            <person name="Andreopoulos W."/>
            <person name="Labutti K."/>
            <person name="Pangilinan J."/>
            <person name="Ruiz-Duenas F.J."/>
            <person name="Barrasa J.M."/>
            <person name="Sanchez-Garcia M."/>
            <person name="Camarero S."/>
            <person name="Miyauchi S."/>
            <person name="Serrano A."/>
            <person name="Linde D."/>
            <person name="Babiker R."/>
            <person name="Drula E."/>
            <person name="Ayuso-Fernandez I."/>
            <person name="Pacheco R."/>
            <person name="Padilla G."/>
            <person name="Ferreira P."/>
            <person name="Barriuso J."/>
            <person name="Kellner H."/>
            <person name="Castanera R."/>
            <person name="Alfaro M."/>
            <person name="Ramirez L."/>
            <person name="Pisabarro A.G."/>
            <person name="Kuo A."/>
            <person name="Tritt A."/>
            <person name="Lipzen A."/>
            <person name="He G."/>
            <person name="Yan M."/>
            <person name="Ng V."/>
            <person name="Cullen D."/>
            <person name="Martin F."/>
            <person name="Rosso M.-N."/>
            <person name="Henrissat B."/>
            <person name="Hibbett D."/>
            <person name="Martinez A.T."/>
            <person name="Grigoriev I.V."/>
        </authorList>
    </citation>
    <scope>NUCLEOTIDE SEQUENCE</scope>
    <source>
        <strain evidence="2">ATCC 90797</strain>
    </source>
</reference>
<organism evidence="2 3">
    <name type="scientific">Pleurotus eryngii</name>
    <name type="common">Boletus of the steppes</name>
    <dbReference type="NCBI Taxonomy" id="5323"/>
    <lineage>
        <taxon>Eukaryota</taxon>
        <taxon>Fungi</taxon>
        <taxon>Dikarya</taxon>
        <taxon>Basidiomycota</taxon>
        <taxon>Agaricomycotina</taxon>
        <taxon>Agaricomycetes</taxon>
        <taxon>Agaricomycetidae</taxon>
        <taxon>Agaricales</taxon>
        <taxon>Pleurotineae</taxon>
        <taxon>Pleurotaceae</taxon>
        <taxon>Pleurotus</taxon>
    </lineage>
</organism>
<sequence>MLRRDCTTKMTRPSSSLPLSVSLTSTDSATASQRHITHSQCIAVPSFRAHPHLAIKEHGVPTREQNTPELALAAGWGANAKDAIAVSPDRTSYGDPPASGTKVVDAVRRIWINTRHASTECRERWNLWSPVEVMHPQ</sequence>
<accession>A0A9P5ZL80</accession>
<comment type="caution">
    <text evidence="2">The sequence shown here is derived from an EMBL/GenBank/DDBJ whole genome shotgun (WGS) entry which is preliminary data.</text>
</comment>
<keyword evidence="3" id="KW-1185">Reference proteome</keyword>
<evidence type="ECO:0000256" key="1">
    <source>
        <dbReference type="SAM" id="MobiDB-lite"/>
    </source>
</evidence>
<gene>
    <name evidence="2" type="ORF">BDN71DRAFT_1594275</name>
</gene>
<feature type="compositionally biased region" description="Low complexity" evidence="1">
    <location>
        <begin position="13"/>
        <end position="22"/>
    </location>
</feature>
<evidence type="ECO:0000313" key="3">
    <source>
        <dbReference type="Proteomes" id="UP000807025"/>
    </source>
</evidence>
<dbReference type="Proteomes" id="UP000807025">
    <property type="component" value="Unassembled WGS sequence"/>
</dbReference>
<feature type="region of interest" description="Disordered" evidence="1">
    <location>
        <begin position="1"/>
        <end position="22"/>
    </location>
</feature>
<protein>
    <submittedName>
        <fullName evidence="2">Uncharacterized protein</fullName>
    </submittedName>
</protein>
<proteinExistence type="predicted"/>
<dbReference type="AlphaFoldDB" id="A0A9P5ZL80"/>
<evidence type="ECO:0000313" key="2">
    <source>
        <dbReference type="EMBL" id="KAF9487846.1"/>
    </source>
</evidence>
<name>A0A9P5ZL80_PLEER</name>
<dbReference type="EMBL" id="MU154746">
    <property type="protein sequence ID" value="KAF9487846.1"/>
    <property type="molecule type" value="Genomic_DNA"/>
</dbReference>